<evidence type="ECO:0000256" key="1">
    <source>
        <dbReference type="ARBA" id="ARBA00004173"/>
    </source>
</evidence>
<protein>
    <submittedName>
        <fullName evidence="14">Uncharacterized protein</fullName>
    </submittedName>
</protein>
<keyword evidence="5" id="KW-0597">Phosphoprotein</keyword>
<dbReference type="InterPro" id="IPR038538">
    <property type="entry name" value="MTERF_sf"/>
</dbReference>
<dbReference type="AlphaFoldDB" id="A0A9D3M7G3"/>
<name>A0A9D3M7G3_ANGAN</name>
<proteinExistence type="inferred from homology"/>
<keyword evidence="7" id="KW-0809">Transit peptide</keyword>
<dbReference type="SMART" id="SM00733">
    <property type="entry name" value="Mterf"/>
    <property type="match status" value="4"/>
</dbReference>
<dbReference type="GO" id="GO:0005759">
    <property type="term" value="C:mitochondrial matrix"/>
    <property type="evidence" value="ECO:0007669"/>
    <property type="project" value="TreeGrafter"/>
</dbReference>
<dbReference type="Gene3D" id="1.25.70.10">
    <property type="entry name" value="Transcription termination factor 3, mitochondrial"/>
    <property type="match status" value="1"/>
</dbReference>
<evidence type="ECO:0000256" key="2">
    <source>
        <dbReference type="ARBA" id="ARBA00007692"/>
    </source>
</evidence>
<sequence>MRVAIRERRTQQGGEPRDRGRDHFRYPRSITRSGPHLEERWELWKSIFKSNGEIVNILERSPESFFRSSDNNNLEKNIVFLGSLGLKSKDLHRLLTTAPRTFSNSVELNRQMVELLRDVCTSLGGDQPEQFVKTVISRNLYILIRSTKRIKANVVFLQETLGLSDAKLLDLLQGHGAEILDLSNEYLKRNFKNAEEKLALLGCDKSDVKKLIISYAPVLFISPDNLKNKLDCLVEGGVHIAQILERPKVLDFSVENMKRRLADLQRIDYDFRKNGIGILDTSRKRFDAKLERLSVFQDVACFTLRGPQIQDDFTVNAEHVQAVNTGDQTEAMTEENGTSGAVKNTETTDYEKGTAAVKPQYLATKEKFHGMLDSGLQGSDDGGQSEGSMEPVQKKMKLEDVAEGRRDPPERKKEGSSRAGLI</sequence>
<dbReference type="InterPro" id="IPR003690">
    <property type="entry name" value="MTERF"/>
</dbReference>
<keyword evidence="6" id="KW-0677">Repeat</keyword>
<feature type="region of interest" description="Disordered" evidence="13">
    <location>
        <begin position="1"/>
        <end position="24"/>
    </location>
</feature>
<dbReference type="PANTHER" id="PTHR15437">
    <property type="entry name" value="TRANSCRIPTION TERMINATION FACTOR, MITOCHONDRIAL"/>
    <property type="match status" value="1"/>
</dbReference>
<keyword evidence="9" id="KW-0238">DNA-binding</keyword>
<feature type="compositionally biased region" description="Basic and acidic residues" evidence="13">
    <location>
        <begin position="392"/>
        <end position="416"/>
    </location>
</feature>
<comment type="subcellular location">
    <subcellularLocation>
        <location evidence="1">Mitochondrion</location>
    </subcellularLocation>
</comment>
<comment type="function">
    <text evidence="12">Transcription termination factor. Binds to a 28 bp region within the tRNA(Leu(uur)) gene at a position immediately adjacent to and downstream of the 16S rRNA gene; this region comprises a tridecamer sequence critical for directing accurate termination. Binds DNA along the major grove and promotes DNA bending and partial unwinding. Promotes base flipping. Transcription termination activity appears to be polarized with highest specificity for transcripts initiated on the light strand.</text>
</comment>
<dbReference type="GO" id="GO:0006393">
    <property type="term" value="P:termination of mitochondrial transcription"/>
    <property type="evidence" value="ECO:0007669"/>
    <property type="project" value="TreeGrafter"/>
</dbReference>
<organism evidence="14 15">
    <name type="scientific">Anguilla anguilla</name>
    <name type="common">European freshwater eel</name>
    <name type="synonym">Muraena anguilla</name>
    <dbReference type="NCBI Taxonomy" id="7936"/>
    <lineage>
        <taxon>Eukaryota</taxon>
        <taxon>Metazoa</taxon>
        <taxon>Chordata</taxon>
        <taxon>Craniata</taxon>
        <taxon>Vertebrata</taxon>
        <taxon>Euteleostomi</taxon>
        <taxon>Actinopterygii</taxon>
        <taxon>Neopterygii</taxon>
        <taxon>Teleostei</taxon>
        <taxon>Anguilliformes</taxon>
        <taxon>Anguillidae</taxon>
        <taxon>Anguilla</taxon>
    </lineage>
</organism>
<evidence type="ECO:0000256" key="5">
    <source>
        <dbReference type="ARBA" id="ARBA00022553"/>
    </source>
</evidence>
<evidence type="ECO:0000256" key="10">
    <source>
        <dbReference type="ARBA" id="ARBA00023128"/>
    </source>
</evidence>
<feature type="region of interest" description="Disordered" evidence="13">
    <location>
        <begin position="371"/>
        <end position="422"/>
    </location>
</feature>
<dbReference type="EMBL" id="JAFIRN010000009">
    <property type="protein sequence ID" value="KAG5842992.1"/>
    <property type="molecule type" value="Genomic_DNA"/>
</dbReference>
<keyword evidence="10" id="KW-0496">Mitochondrion</keyword>
<evidence type="ECO:0000256" key="9">
    <source>
        <dbReference type="ARBA" id="ARBA00023125"/>
    </source>
</evidence>
<evidence type="ECO:0000256" key="11">
    <source>
        <dbReference type="ARBA" id="ARBA00023163"/>
    </source>
</evidence>
<evidence type="ECO:0000256" key="13">
    <source>
        <dbReference type="SAM" id="MobiDB-lite"/>
    </source>
</evidence>
<gene>
    <name evidence="14" type="ORF">ANANG_G00183750</name>
</gene>
<evidence type="ECO:0000256" key="3">
    <source>
        <dbReference type="ARBA" id="ARBA00011245"/>
    </source>
</evidence>
<keyword evidence="15" id="KW-1185">Reference proteome</keyword>
<reference evidence="14" key="1">
    <citation type="submission" date="2021-01" db="EMBL/GenBank/DDBJ databases">
        <title>A chromosome-scale assembly of European eel, Anguilla anguilla.</title>
        <authorList>
            <person name="Henkel C."/>
            <person name="Jong-Raadsen S.A."/>
            <person name="Dufour S."/>
            <person name="Weltzien F.-A."/>
            <person name="Palstra A.P."/>
            <person name="Pelster B."/>
            <person name="Spaink H.P."/>
            <person name="Van Den Thillart G.E."/>
            <person name="Jansen H."/>
            <person name="Zahm M."/>
            <person name="Klopp C."/>
            <person name="Cedric C."/>
            <person name="Louis A."/>
            <person name="Berthelot C."/>
            <person name="Parey E."/>
            <person name="Roest Crollius H."/>
            <person name="Montfort J."/>
            <person name="Robinson-Rechavi M."/>
            <person name="Bucao C."/>
            <person name="Bouchez O."/>
            <person name="Gislard M."/>
            <person name="Lluch J."/>
            <person name="Milhes M."/>
            <person name="Lampietro C."/>
            <person name="Lopez Roques C."/>
            <person name="Donnadieu C."/>
            <person name="Braasch I."/>
            <person name="Desvignes T."/>
            <person name="Postlethwait J."/>
            <person name="Bobe J."/>
            <person name="Guiguen Y."/>
            <person name="Dirks R."/>
        </authorList>
    </citation>
    <scope>NUCLEOTIDE SEQUENCE</scope>
    <source>
        <strain evidence="14">Tag_6206</strain>
        <tissue evidence="14">Liver</tissue>
    </source>
</reference>
<keyword evidence="4" id="KW-0806">Transcription termination</keyword>
<evidence type="ECO:0000256" key="12">
    <source>
        <dbReference type="ARBA" id="ARBA00037520"/>
    </source>
</evidence>
<evidence type="ECO:0000256" key="8">
    <source>
        <dbReference type="ARBA" id="ARBA00023015"/>
    </source>
</evidence>
<dbReference type="FunFam" id="1.25.70.10:FF:000003">
    <property type="entry name" value="transcription termination factor 2, mitochondrial"/>
    <property type="match status" value="1"/>
</dbReference>
<evidence type="ECO:0000313" key="14">
    <source>
        <dbReference type="EMBL" id="KAG5842992.1"/>
    </source>
</evidence>
<evidence type="ECO:0000256" key="4">
    <source>
        <dbReference type="ARBA" id="ARBA00022472"/>
    </source>
</evidence>
<keyword evidence="11" id="KW-0804">Transcription</keyword>
<dbReference type="GO" id="GO:0003677">
    <property type="term" value="F:DNA binding"/>
    <property type="evidence" value="ECO:0007669"/>
    <property type="project" value="UniProtKB-KW"/>
</dbReference>
<comment type="similarity">
    <text evidence="2">Belongs to the mTERF family.</text>
</comment>
<dbReference type="PANTHER" id="PTHR15437:SF2">
    <property type="entry name" value="TRANSCRIPTION TERMINATION FACTOR 1, MITOCHONDRIAL"/>
    <property type="match status" value="1"/>
</dbReference>
<dbReference type="Proteomes" id="UP001044222">
    <property type="component" value="Chromosome 9"/>
</dbReference>
<keyword evidence="8" id="KW-0805">Transcription regulation</keyword>
<evidence type="ECO:0000313" key="15">
    <source>
        <dbReference type="Proteomes" id="UP001044222"/>
    </source>
</evidence>
<evidence type="ECO:0000256" key="7">
    <source>
        <dbReference type="ARBA" id="ARBA00022946"/>
    </source>
</evidence>
<dbReference type="Pfam" id="PF02536">
    <property type="entry name" value="mTERF"/>
    <property type="match status" value="1"/>
</dbReference>
<evidence type="ECO:0000256" key="6">
    <source>
        <dbReference type="ARBA" id="ARBA00022737"/>
    </source>
</evidence>
<comment type="caution">
    <text evidence="14">The sequence shown here is derived from an EMBL/GenBank/DDBJ whole genome shotgun (WGS) entry which is preliminary data.</text>
</comment>
<accession>A0A9D3M7G3</accession>
<comment type="subunit">
    <text evidence="3">Monomer.</text>
</comment>